<feature type="compositionally biased region" description="Basic residues" evidence="1">
    <location>
        <begin position="24"/>
        <end position="41"/>
    </location>
</feature>
<feature type="compositionally biased region" description="Basic and acidic residues" evidence="1">
    <location>
        <begin position="248"/>
        <end position="257"/>
    </location>
</feature>
<reference evidence="3" key="1">
    <citation type="submission" date="2022-11" db="UniProtKB">
        <authorList>
            <consortium name="WormBaseParasite"/>
        </authorList>
    </citation>
    <scope>IDENTIFICATION</scope>
</reference>
<feature type="compositionally biased region" description="Basic and acidic residues" evidence="1">
    <location>
        <begin position="47"/>
        <end position="59"/>
    </location>
</feature>
<evidence type="ECO:0000256" key="1">
    <source>
        <dbReference type="SAM" id="MobiDB-lite"/>
    </source>
</evidence>
<proteinExistence type="predicted"/>
<name>A0A914IEZ1_GLORO</name>
<keyword evidence="2" id="KW-1185">Reference proteome</keyword>
<organism evidence="2 3">
    <name type="scientific">Globodera rostochiensis</name>
    <name type="common">Golden nematode worm</name>
    <name type="synonym">Heterodera rostochiensis</name>
    <dbReference type="NCBI Taxonomy" id="31243"/>
    <lineage>
        <taxon>Eukaryota</taxon>
        <taxon>Metazoa</taxon>
        <taxon>Ecdysozoa</taxon>
        <taxon>Nematoda</taxon>
        <taxon>Chromadorea</taxon>
        <taxon>Rhabditida</taxon>
        <taxon>Tylenchina</taxon>
        <taxon>Tylenchomorpha</taxon>
        <taxon>Tylenchoidea</taxon>
        <taxon>Heteroderidae</taxon>
        <taxon>Heteroderinae</taxon>
        <taxon>Globodera</taxon>
    </lineage>
</organism>
<feature type="compositionally biased region" description="Basic and acidic residues" evidence="1">
    <location>
        <begin position="183"/>
        <end position="208"/>
    </location>
</feature>
<evidence type="ECO:0000313" key="3">
    <source>
        <dbReference type="WBParaSite" id="Gr19_v10_g9995.t1"/>
    </source>
</evidence>
<accession>A0A914IEZ1</accession>
<protein>
    <submittedName>
        <fullName evidence="3">Uncharacterized protein</fullName>
    </submittedName>
</protein>
<sequence length="349" mass="39713">MINVRLLLSGDEPSPKATNDRRPSTTKRKWPHCYPANHRRERPLPASERRRDDRPNEHEETIDDQMNDEETKLALLGQATSQRIKDPRDANQRPQQKANKGIGNKPKKGIGEVGRNGKGTSTNHPPIYPLRSHQIHHSAKSGQPSTEQLEPPPQRSTPSNAGSPNKMKVESGKRKAGTCSRCLTERPKEAGGHRACDSRRSKEKEKTGTTRKRGNPAKKRRGRKFSRITDGARRTARHFSRGTANDVNKNRGEEISPEDRRLQIDSVWAKEIVRDAMEKKRAENILIGTDPRRKEDNCAHRPEPKPKTGFFWPKNRNQKPVFFGPKTETENRFFLAQKPKPKPGFLAKN</sequence>
<feature type="region of interest" description="Disordered" evidence="1">
    <location>
        <begin position="284"/>
        <end position="320"/>
    </location>
</feature>
<evidence type="ECO:0000313" key="2">
    <source>
        <dbReference type="Proteomes" id="UP000887572"/>
    </source>
</evidence>
<dbReference type="Proteomes" id="UP000887572">
    <property type="component" value="Unplaced"/>
</dbReference>
<dbReference type="AlphaFoldDB" id="A0A914IEZ1"/>
<feature type="compositionally biased region" description="Basic and acidic residues" evidence="1">
    <location>
        <begin position="290"/>
        <end position="306"/>
    </location>
</feature>
<feature type="compositionally biased region" description="Basic residues" evidence="1">
    <location>
        <begin position="209"/>
        <end position="226"/>
    </location>
</feature>
<dbReference type="WBParaSite" id="Gr19_v10_g9995.t1">
    <property type="protein sequence ID" value="Gr19_v10_g9995.t1"/>
    <property type="gene ID" value="Gr19_v10_g9995"/>
</dbReference>
<feature type="region of interest" description="Disordered" evidence="1">
    <location>
        <begin position="1"/>
        <end position="257"/>
    </location>
</feature>